<accession>A0AAD5TQ22</accession>
<dbReference type="PANTHER" id="PTHR21310">
    <property type="entry name" value="AMINOGLYCOSIDE PHOSPHOTRANSFERASE-RELATED-RELATED"/>
    <property type="match status" value="1"/>
</dbReference>
<dbReference type="Proteomes" id="UP001212152">
    <property type="component" value="Unassembled WGS sequence"/>
</dbReference>
<dbReference type="InterPro" id="IPR002575">
    <property type="entry name" value="Aminoglycoside_PTrfase"/>
</dbReference>
<feature type="domain" description="Aminoglycoside phosphotransferase" evidence="1">
    <location>
        <begin position="56"/>
        <end position="323"/>
    </location>
</feature>
<dbReference type="InterPro" id="IPR051678">
    <property type="entry name" value="AGP_Transferase"/>
</dbReference>
<dbReference type="Gene3D" id="3.90.1200.10">
    <property type="match status" value="1"/>
</dbReference>
<dbReference type="InterPro" id="IPR011009">
    <property type="entry name" value="Kinase-like_dom_sf"/>
</dbReference>
<gene>
    <name evidence="2" type="ORF">HDU87_001023</name>
</gene>
<name>A0AAD5TQ22_9FUNG</name>
<dbReference type="Pfam" id="PF01636">
    <property type="entry name" value="APH"/>
    <property type="match status" value="1"/>
</dbReference>
<evidence type="ECO:0000313" key="2">
    <source>
        <dbReference type="EMBL" id="KAJ3181417.1"/>
    </source>
</evidence>
<dbReference type="SUPFAM" id="SSF56112">
    <property type="entry name" value="Protein kinase-like (PK-like)"/>
    <property type="match status" value="1"/>
</dbReference>
<protein>
    <recommendedName>
        <fullName evidence="1">Aminoglycoside phosphotransferase domain-containing protein</fullName>
    </recommendedName>
</protein>
<organism evidence="2 3">
    <name type="scientific">Geranomyces variabilis</name>
    <dbReference type="NCBI Taxonomy" id="109894"/>
    <lineage>
        <taxon>Eukaryota</taxon>
        <taxon>Fungi</taxon>
        <taxon>Fungi incertae sedis</taxon>
        <taxon>Chytridiomycota</taxon>
        <taxon>Chytridiomycota incertae sedis</taxon>
        <taxon>Chytridiomycetes</taxon>
        <taxon>Spizellomycetales</taxon>
        <taxon>Powellomycetaceae</taxon>
        <taxon>Geranomyces</taxon>
    </lineage>
</organism>
<keyword evidence="3" id="KW-1185">Reference proteome</keyword>
<comment type="caution">
    <text evidence="2">The sequence shown here is derived from an EMBL/GenBank/DDBJ whole genome shotgun (WGS) entry which is preliminary data.</text>
</comment>
<proteinExistence type="predicted"/>
<evidence type="ECO:0000259" key="1">
    <source>
        <dbReference type="Pfam" id="PF01636"/>
    </source>
</evidence>
<evidence type="ECO:0000313" key="3">
    <source>
        <dbReference type="Proteomes" id="UP001212152"/>
    </source>
</evidence>
<dbReference type="AlphaFoldDB" id="A0AAD5TQ22"/>
<dbReference type="PANTHER" id="PTHR21310:SF41">
    <property type="entry name" value="3'-PHOSPHOTRANSFERASE, PUTATIVE-RELATED"/>
    <property type="match status" value="1"/>
</dbReference>
<dbReference type="EMBL" id="JADGJQ010000012">
    <property type="protein sequence ID" value="KAJ3181417.1"/>
    <property type="molecule type" value="Genomic_DNA"/>
</dbReference>
<sequence length="342" mass="37611">MSAPTATPAAPNTLQDHFDREVPDLDLTPQELEQLAVVLGRPVDLSTAKKDAVGMNSNVFIFESAEGSSYVLKQPTNPYSEASVMREAANLARLVAGDKDNTLPYAVPHIIGAVGKLSVMTLLPGLNGTRALAACESLAEREQLMHEFGSVLRKIHNLQVAGAPLMHFTEDGAWTGGADEPSRSWFVRCMELFAPRVRANADLPENVTRPYAIRVAAALKDNLDLMDSLPPTDPLWTTPPFDKIEFCHGDFMLPNVLFARADDGNWRCSGILDWGDAGYADGRHDIMAALGSIEQNAEENFKAETPAFGKAFLTGYGLPDFDEEKWGKPWDRLYDIWDFSLE</sequence>
<reference evidence="2" key="1">
    <citation type="submission" date="2020-05" db="EMBL/GenBank/DDBJ databases">
        <title>Phylogenomic resolution of chytrid fungi.</title>
        <authorList>
            <person name="Stajich J.E."/>
            <person name="Amses K."/>
            <person name="Simmons R."/>
            <person name="Seto K."/>
            <person name="Myers J."/>
            <person name="Bonds A."/>
            <person name="Quandt C.A."/>
            <person name="Barry K."/>
            <person name="Liu P."/>
            <person name="Grigoriev I."/>
            <person name="Longcore J.E."/>
            <person name="James T.Y."/>
        </authorList>
    </citation>
    <scope>NUCLEOTIDE SEQUENCE</scope>
    <source>
        <strain evidence="2">JEL0379</strain>
    </source>
</reference>